<dbReference type="SUPFAM" id="SSF82693">
    <property type="entry name" value="Multidrug efflux transporter AcrB pore domain, PN1, PN2, PC1 and PC2 subdomains"/>
    <property type="match status" value="2"/>
</dbReference>
<dbReference type="Gene3D" id="3.30.70.1440">
    <property type="entry name" value="Multidrug efflux transporter AcrB pore domain"/>
    <property type="match status" value="1"/>
</dbReference>
<feature type="transmembrane region" description="Helical" evidence="1">
    <location>
        <begin position="465"/>
        <end position="488"/>
    </location>
</feature>
<dbReference type="RefSeq" id="WP_027844177.1">
    <property type="nucleotide sequence ID" value="NZ_LMTZ01000084.1"/>
</dbReference>
<dbReference type="GO" id="GO:0042910">
    <property type="term" value="F:xenobiotic transmembrane transporter activity"/>
    <property type="evidence" value="ECO:0007669"/>
    <property type="project" value="TreeGrafter"/>
</dbReference>
<evidence type="ECO:0000313" key="2">
    <source>
        <dbReference type="EMBL" id="KST67916.1"/>
    </source>
</evidence>
<dbReference type="EMBL" id="LMTZ01000084">
    <property type="protein sequence ID" value="KST67916.1"/>
    <property type="molecule type" value="Genomic_DNA"/>
</dbReference>
<dbReference type="Gene3D" id="3.30.2090.10">
    <property type="entry name" value="Multidrug efflux transporter AcrB TolC docking domain, DN and DC subdomains"/>
    <property type="match status" value="2"/>
</dbReference>
<dbReference type="Gene3D" id="3.30.70.1430">
    <property type="entry name" value="Multidrug efflux transporter AcrB pore domain"/>
    <property type="match status" value="2"/>
</dbReference>
<keyword evidence="1" id="KW-0812">Transmembrane</keyword>
<proteinExistence type="predicted"/>
<dbReference type="InterPro" id="IPR027463">
    <property type="entry name" value="AcrB_DN_DC_subdom"/>
</dbReference>
<feature type="transmembrane region" description="Helical" evidence="1">
    <location>
        <begin position="391"/>
        <end position="409"/>
    </location>
</feature>
<name>A0A0V7ZTB7_9CYAN</name>
<dbReference type="OrthoDB" id="9757876at2"/>
<feature type="transmembrane region" description="Helical" evidence="1">
    <location>
        <begin position="540"/>
        <end position="560"/>
    </location>
</feature>
<gene>
    <name evidence="2" type="ORF">BC008_31525</name>
</gene>
<dbReference type="AlphaFoldDB" id="A0A0V7ZTB7"/>
<keyword evidence="3" id="KW-1185">Reference proteome</keyword>
<dbReference type="PANTHER" id="PTHR32063">
    <property type="match status" value="1"/>
</dbReference>
<dbReference type="PRINTS" id="PR00702">
    <property type="entry name" value="ACRIFLAVINRP"/>
</dbReference>
<dbReference type="PANTHER" id="PTHR32063:SF18">
    <property type="entry name" value="CATION EFFLUX SYSTEM PROTEIN"/>
    <property type="match status" value="1"/>
</dbReference>
<dbReference type="SUPFAM" id="SSF82866">
    <property type="entry name" value="Multidrug efflux transporter AcrB transmembrane domain"/>
    <property type="match status" value="2"/>
</dbReference>
<reference evidence="2 3" key="1">
    <citation type="journal article" date="2015" name="Genome Announc.">
        <title>Draft Genome of the Euendolithic (true boring) Cyanobacterium Mastigocoleus testarum strain BC008.</title>
        <authorList>
            <person name="Guida B.S."/>
            <person name="Garcia-Pichel F."/>
        </authorList>
    </citation>
    <scope>NUCLEOTIDE SEQUENCE [LARGE SCALE GENOMIC DNA]</scope>
    <source>
        <strain evidence="2 3">BC008</strain>
    </source>
</reference>
<dbReference type="Pfam" id="PF00873">
    <property type="entry name" value="ACR_tran"/>
    <property type="match status" value="1"/>
</dbReference>
<dbReference type="InterPro" id="IPR001036">
    <property type="entry name" value="Acrflvin-R"/>
</dbReference>
<evidence type="ECO:0000256" key="1">
    <source>
        <dbReference type="SAM" id="Phobius"/>
    </source>
</evidence>
<keyword evidence="1" id="KW-0472">Membrane</keyword>
<feature type="transmembrane region" description="Helical" evidence="1">
    <location>
        <begin position="882"/>
        <end position="903"/>
    </location>
</feature>
<feature type="transmembrane region" description="Helical" evidence="1">
    <location>
        <begin position="430"/>
        <end position="453"/>
    </location>
</feature>
<comment type="caution">
    <text evidence="2">The sequence shown here is derived from an EMBL/GenBank/DDBJ whole genome shotgun (WGS) entry which is preliminary data.</text>
</comment>
<feature type="transmembrane region" description="Helical" evidence="1">
    <location>
        <begin position="983"/>
        <end position="1003"/>
    </location>
</feature>
<feature type="transmembrane region" description="Helical" evidence="1">
    <location>
        <begin position="1009"/>
        <end position="1038"/>
    </location>
</feature>
<protein>
    <submittedName>
        <fullName evidence="2">Acriflavine resistance protein B</fullName>
    </submittedName>
</protein>
<feature type="transmembrane region" description="Helical" evidence="1">
    <location>
        <begin position="337"/>
        <end position="355"/>
    </location>
</feature>
<organism evidence="2 3">
    <name type="scientific">Mastigocoleus testarum BC008</name>
    <dbReference type="NCBI Taxonomy" id="371196"/>
    <lineage>
        <taxon>Bacteria</taxon>
        <taxon>Bacillati</taxon>
        <taxon>Cyanobacteriota</taxon>
        <taxon>Cyanophyceae</taxon>
        <taxon>Nostocales</taxon>
        <taxon>Hapalosiphonaceae</taxon>
        <taxon>Mastigocoleus</taxon>
    </lineage>
</organism>
<evidence type="ECO:0000313" key="3">
    <source>
        <dbReference type="Proteomes" id="UP000053372"/>
    </source>
</evidence>
<feature type="transmembrane region" description="Helical" evidence="1">
    <location>
        <begin position="362"/>
        <end position="379"/>
    </location>
</feature>
<feature type="transmembrane region" description="Helical" evidence="1">
    <location>
        <begin position="938"/>
        <end position="962"/>
    </location>
</feature>
<keyword evidence="1" id="KW-1133">Transmembrane helix</keyword>
<accession>A0A0V7ZTB7</accession>
<dbReference type="Gene3D" id="3.30.70.1320">
    <property type="entry name" value="Multidrug efflux transporter AcrB pore domain like"/>
    <property type="match status" value="1"/>
</dbReference>
<dbReference type="Proteomes" id="UP000053372">
    <property type="component" value="Unassembled WGS sequence"/>
</dbReference>
<dbReference type="GO" id="GO:0005886">
    <property type="term" value="C:plasma membrane"/>
    <property type="evidence" value="ECO:0007669"/>
    <property type="project" value="TreeGrafter"/>
</dbReference>
<dbReference type="SUPFAM" id="SSF82714">
    <property type="entry name" value="Multidrug efflux transporter AcrB TolC docking domain, DN and DC subdomains"/>
    <property type="match status" value="2"/>
</dbReference>
<sequence>MTKIFYRNGRLLILTILLILVWGLSSFQVLPRQEDPELVKRTAVVTTQFPGASAERVEALITEVIESELSEIEEIKTIESDSRVGLSAVSIELQDTVINSDPIWSKVRDELDDARRLFPQGVLEPELDEAEVNAYAVIAALVWERDEPPNYAIIRRYAEELKVVMNGIPGTEQVDLFGDPQEEIVVEVNQSELAAVGLNVQQLSQQISNSDAKVTAGQLRSRTTNLPIEVESELDSTERIRQIPIQSNSDGSAQFTRLGDLAKVNRGIIQPPTDLALIEGKPAISVGVLMESGNRIDQWAQVIRENLSQFGKSLPSGLHLKVIFDQSSYVENRLNGLISNLLVSAALVVGVTMICMGWRSSLIVGSALPLTVFAVFGWMRVVGIPLHQMSVTGLILALGLLIDNAIVMVDEVAIKLRKGLKPEAAVIKSVGYLAAPLLASTATTIFSFMPIALLPGGAGEFVGSIAVSVILALISSLAISLTIIPVLVGKVHEYRLHREKRKPKKSSFSLPLPHYVRNCLDSGISFPPVERVYAWTVKKVVARPIIGLVLSLTIPVIGFIQAGTLEEQFFPSVLRDQFQIELEMPAMTAIEETRDRVLTARQQILRHPEVVDVHWFIGENAPRFYYNLLGGLENAPYYAQALVQLKSPEKSRQLIWKLQDELSEEFPQARVLVKQLEQGPPFEAPVEMRIYGPDIERLRQLGMQARAILTQVADVTQVRDDLTEPLPKLGLRVDEEQARLAGLNNTAIAQQLDAQLEGITGGSILEATEEIPVRVRISSDKRGDLSHIASLNLLQANQSSQNGSQSFRPLSALGNFNLVPELANISRRNEQRVNTIQGFITAGVLPAKVLNEFQQKLTDSDFKLPSGYRYEFGGETEERNRAVGNLFATVGILVVSMIAALVLSLHSFRLAAIVGIIAICSIGLAMFALWAFNSVFGFMAIVGSMGLVGIAINDSIVVLAALNDNPDARQGDRKAVSKVVVEATRHVMTTTVTTIIGFTPLLIDGDPFWLPLAIAIAGGLSGASLLALYFVPSAYLLLKTKPRRNGPGKTNSNTPKILA</sequence>
<dbReference type="Gene3D" id="1.20.1640.10">
    <property type="entry name" value="Multidrug efflux transporter AcrB transmembrane domain"/>
    <property type="match status" value="2"/>
</dbReference>
<feature type="transmembrane region" description="Helical" evidence="1">
    <location>
        <begin position="910"/>
        <end position="932"/>
    </location>
</feature>